<name>A0A4R6YT78_9GAMM</name>
<reference evidence="1 2" key="1">
    <citation type="submission" date="2019-03" db="EMBL/GenBank/DDBJ databases">
        <title>Genomic Encyclopedia of Type Strains, Phase IV (KMG-IV): sequencing the most valuable type-strain genomes for metagenomic binning, comparative biology and taxonomic classification.</title>
        <authorList>
            <person name="Goeker M."/>
        </authorList>
    </citation>
    <scope>NUCLEOTIDE SEQUENCE [LARGE SCALE GENOMIC DNA]</scope>
    <source>
        <strain evidence="1 2">DSM 21667</strain>
    </source>
</reference>
<dbReference type="GO" id="GO:0070573">
    <property type="term" value="F:metallodipeptidase activity"/>
    <property type="evidence" value="ECO:0007669"/>
    <property type="project" value="InterPro"/>
</dbReference>
<evidence type="ECO:0000313" key="2">
    <source>
        <dbReference type="Proteomes" id="UP000295293"/>
    </source>
</evidence>
<proteinExistence type="predicted"/>
<dbReference type="InterPro" id="IPR032466">
    <property type="entry name" value="Metal_Hydrolase"/>
</dbReference>
<dbReference type="AlphaFoldDB" id="A0A4R6YT78"/>
<dbReference type="GO" id="GO:0006508">
    <property type="term" value="P:proteolysis"/>
    <property type="evidence" value="ECO:0007669"/>
    <property type="project" value="InterPro"/>
</dbReference>
<dbReference type="Proteomes" id="UP000295293">
    <property type="component" value="Unassembled WGS sequence"/>
</dbReference>
<dbReference type="InterPro" id="IPR008257">
    <property type="entry name" value="Pept_M19"/>
</dbReference>
<dbReference type="PROSITE" id="PS51365">
    <property type="entry name" value="RENAL_DIPEPTIDASE_2"/>
    <property type="match status" value="1"/>
</dbReference>
<dbReference type="Gene3D" id="3.20.20.140">
    <property type="entry name" value="Metal-dependent hydrolases"/>
    <property type="match status" value="1"/>
</dbReference>
<dbReference type="SUPFAM" id="SSF51556">
    <property type="entry name" value="Metallo-dependent hydrolases"/>
    <property type="match status" value="1"/>
</dbReference>
<dbReference type="Pfam" id="PF01244">
    <property type="entry name" value="Peptidase_M19"/>
    <property type="match status" value="1"/>
</dbReference>
<gene>
    <name evidence="1" type="ORF">DFR29_11012</name>
</gene>
<organism evidence="1 2">
    <name type="scientific">Tahibacter aquaticus</name>
    <dbReference type="NCBI Taxonomy" id="520092"/>
    <lineage>
        <taxon>Bacteria</taxon>
        <taxon>Pseudomonadati</taxon>
        <taxon>Pseudomonadota</taxon>
        <taxon>Gammaproteobacteria</taxon>
        <taxon>Lysobacterales</taxon>
        <taxon>Rhodanobacteraceae</taxon>
        <taxon>Tahibacter</taxon>
    </lineage>
</organism>
<dbReference type="EMBL" id="SNZH01000010">
    <property type="protein sequence ID" value="TDR41531.1"/>
    <property type="molecule type" value="Genomic_DNA"/>
</dbReference>
<dbReference type="OrthoDB" id="9804920at2"/>
<keyword evidence="2" id="KW-1185">Reference proteome</keyword>
<comment type="caution">
    <text evidence="1">The sequence shown here is derived from an EMBL/GenBank/DDBJ whole genome shotgun (WGS) entry which is preliminary data.</text>
</comment>
<dbReference type="PANTHER" id="PTHR10443">
    <property type="entry name" value="MICROSOMAL DIPEPTIDASE"/>
    <property type="match status" value="1"/>
</dbReference>
<protein>
    <submittedName>
        <fullName evidence="1">Membrane dipeptidase</fullName>
    </submittedName>
</protein>
<evidence type="ECO:0000313" key="1">
    <source>
        <dbReference type="EMBL" id="TDR41531.1"/>
    </source>
</evidence>
<dbReference type="PANTHER" id="PTHR10443:SF12">
    <property type="entry name" value="DIPEPTIDASE"/>
    <property type="match status" value="1"/>
</dbReference>
<dbReference type="RefSeq" id="WP_133819618.1">
    <property type="nucleotide sequence ID" value="NZ_SNZH01000010.1"/>
</dbReference>
<accession>A0A4R6YT78</accession>
<sequence>MNAIASAVASPRARELLARHLVWDNHACLPLRPGDERFLPQLERHRAVGADVVIVNVGFGQHSIEEHVRMLASLRDWFARHADRYRLIATVEDIALARSEGKLAIGFDIEGARAIDDQLSLVQLYYDLGVRWMLLAYNQNNLAGGGCQDEDAGLSDFGRQLLQEMARVGMLACCSHTGYRTAREAIDASPTPVIFSHSNPRALRDHPRNIPDDLIRACAARGGVIGINGIGIFLGDNDASSAALARHVLYVADLVGVEHVGLGLDYTFDKEEVDEYVLAHPEIFPPHLGYGAGMRMVEPEQLPELADILLARGFSDDQLAAVLGGNWLRLARQVWRA</sequence>